<evidence type="ECO:0000259" key="1">
    <source>
        <dbReference type="PROSITE" id="PS50801"/>
    </source>
</evidence>
<dbReference type="Proteomes" id="UP000198373">
    <property type="component" value="Unassembled WGS sequence"/>
</dbReference>
<name>A0A239EH90_9ACTN</name>
<evidence type="ECO:0000313" key="2">
    <source>
        <dbReference type="EMBL" id="SNS43801.1"/>
    </source>
</evidence>
<sequence length="129" mass="14019">MNDGPRLFSILRQGPYLIASVHTALDDSQLVRFQNDLVERIGSDRARGVVIDVAALDVLDSFASRTLRDMAEMARLRGAVTVIVGIQPDVAFAMVQLGMDTGRVVTALDLEEGLAELDRGARDPTAQRP</sequence>
<proteinExistence type="predicted"/>
<evidence type="ECO:0000313" key="3">
    <source>
        <dbReference type="Proteomes" id="UP000198373"/>
    </source>
</evidence>
<dbReference type="CDD" id="cd07041">
    <property type="entry name" value="STAS_RsbR_RsbS_like"/>
    <property type="match status" value="1"/>
</dbReference>
<gene>
    <name evidence="2" type="ORF">SAMN06893096_104116</name>
</gene>
<dbReference type="InterPro" id="IPR002645">
    <property type="entry name" value="STAS_dom"/>
</dbReference>
<dbReference type="Pfam" id="PF01740">
    <property type="entry name" value="STAS"/>
    <property type="match status" value="1"/>
</dbReference>
<protein>
    <submittedName>
        <fullName evidence="2">RsbT antagonist protein RsbS</fullName>
    </submittedName>
</protein>
<dbReference type="AlphaFoldDB" id="A0A239EH90"/>
<feature type="domain" description="STAS" evidence="1">
    <location>
        <begin position="33"/>
        <end position="117"/>
    </location>
</feature>
<dbReference type="PANTHER" id="PTHR33745">
    <property type="entry name" value="RSBT ANTAGONIST PROTEIN RSBS-RELATED"/>
    <property type="match status" value="1"/>
</dbReference>
<dbReference type="InterPro" id="IPR051932">
    <property type="entry name" value="Bact_StressResp_Reg"/>
</dbReference>
<dbReference type="EMBL" id="FZOO01000004">
    <property type="protein sequence ID" value="SNS43801.1"/>
    <property type="molecule type" value="Genomic_DNA"/>
</dbReference>
<dbReference type="PANTHER" id="PTHR33745:SF1">
    <property type="entry name" value="RSBT ANTAGONIST PROTEIN RSBS"/>
    <property type="match status" value="1"/>
</dbReference>
<accession>A0A239EH90</accession>
<dbReference type="SUPFAM" id="SSF52091">
    <property type="entry name" value="SpoIIaa-like"/>
    <property type="match status" value="1"/>
</dbReference>
<organism evidence="2 3">
    <name type="scientific">Geodermatophilus pulveris</name>
    <dbReference type="NCBI Taxonomy" id="1564159"/>
    <lineage>
        <taxon>Bacteria</taxon>
        <taxon>Bacillati</taxon>
        <taxon>Actinomycetota</taxon>
        <taxon>Actinomycetes</taxon>
        <taxon>Geodermatophilales</taxon>
        <taxon>Geodermatophilaceae</taxon>
        <taxon>Geodermatophilus</taxon>
    </lineage>
</organism>
<reference evidence="3" key="1">
    <citation type="submission" date="2017-06" db="EMBL/GenBank/DDBJ databases">
        <authorList>
            <person name="Varghese N."/>
            <person name="Submissions S."/>
        </authorList>
    </citation>
    <scope>NUCLEOTIDE SEQUENCE [LARGE SCALE GENOMIC DNA]</scope>
    <source>
        <strain evidence="3">DSM 46839</strain>
    </source>
</reference>
<dbReference type="PROSITE" id="PS50801">
    <property type="entry name" value="STAS"/>
    <property type="match status" value="1"/>
</dbReference>
<dbReference type="RefSeq" id="WP_089305401.1">
    <property type="nucleotide sequence ID" value="NZ_FZOO01000004.1"/>
</dbReference>
<dbReference type="Gene3D" id="3.30.750.24">
    <property type="entry name" value="STAS domain"/>
    <property type="match status" value="1"/>
</dbReference>
<dbReference type="InterPro" id="IPR036513">
    <property type="entry name" value="STAS_dom_sf"/>
</dbReference>
<dbReference type="OrthoDB" id="9797171at2"/>
<keyword evidence="3" id="KW-1185">Reference proteome</keyword>